<dbReference type="Proteomes" id="UP000295560">
    <property type="component" value="Unassembled WGS sequence"/>
</dbReference>
<evidence type="ECO:0000313" key="1">
    <source>
        <dbReference type="EMBL" id="TCK27842.1"/>
    </source>
</evidence>
<dbReference type="EMBL" id="SMFZ01000001">
    <property type="protein sequence ID" value="TCK27842.1"/>
    <property type="molecule type" value="Genomic_DNA"/>
</dbReference>
<accession>A0A4R1IBL5</accession>
<name>A0A4R1IBL5_PSEEN</name>
<evidence type="ECO:0000313" key="2">
    <source>
        <dbReference type="Proteomes" id="UP000295560"/>
    </source>
</evidence>
<reference evidence="1 2" key="1">
    <citation type="submission" date="2019-03" db="EMBL/GenBank/DDBJ databases">
        <title>Sequencing the genomes of 1000 actinobacteria strains.</title>
        <authorList>
            <person name="Klenk H.-P."/>
        </authorList>
    </citation>
    <scope>NUCLEOTIDE SEQUENCE [LARGE SCALE GENOMIC DNA]</scope>
    <source>
        <strain evidence="1 2">DSM 44969</strain>
    </source>
</reference>
<dbReference type="AlphaFoldDB" id="A0A4R1IBL5"/>
<organism evidence="1 2">
    <name type="scientific">Pseudonocardia endophytica</name>
    <dbReference type="NCBI Taxonomy" id="401976"/>
    <lineage>
        <taxon>Bacteria</taxon>
        <taxon>Bacillati</taxon>
        <taxon>Actinomycetota</taxon>
        <taxon>Actinomycetes</taxon>
        <taxon>Pseudonocardiales</taxon>
        <taxon>Pseudonocardiaceae</taxon>
        <taxon>Pseudonocardia</taxon>
    </lineage>
</organism>
<gene>
    <name evidence="1" type="ORF">EV378_3721</name>
</gene>
<sequence>MSMILVQEIGRWRCESPRTEADGLRLTRLVTDEVERRPSLDPTLLAALDVLADRHRGHDRRLDTFLETVLSGRADDHPRAA</sequence>
<protein>
    <submittedName>
        <fullName evidence="1">Uncharacterized protein</fullName>
    </submittedName>
</protein>
<proteinExistence type="predicted"/>
<comment type="caution">
    <text evidence="1">The sequence shown here is derived from an EMBL/GenBank/DDBJ whole genome shotgun (WGS) entry which is preliminary data.</text>
</comment>
<dbReference type="RefSeq" id="WP_132427072.1">
    <property type="nucleotide sequence ID" value="NZ_SMFZ01000001.1"/>
</dbReference>
<keyword evidence="2" id="KW-1185">Reference proteome</keyword>